<dbReference type="OrthoDB" id="5328358at2"/>
<evidence type="ECO:0000313" key="4">
    <source>
        <dbReference type="Proteomes" id="UP000000939"/>
    </source>
</evidence>
<dbReference type="InterPro" id="IPR050523">
    <property type="entry name" value="AKR_Detox_Biosynth"/>
</dbReference>
<dbReference type="AlphaFoldDB" id="D5V1Q3"/>
<dbReference type="Pfam" id="PF00248">
    <property type="entry name" value="Aldo_ket_red"/>
    <property type="match status" value="1"/>
</dbReference>
<dbReference type="InterPro" id="IPR036812">
    <property type="entry name" value="NAD(P)_OxRdtase_dom_sf"/>
</dbReference>
<dbReference type="SUPFAM" id="SSF51430">
    <property type="entry name" value="NAD(P)-linked oxidoreductase"/>
    <property type="match status" value="1"/>
</dbReference>
<dbReference type="InterPro" id="IPR023210">
    <property type="entry name" value="NADP_OxRdtase_dom"/>
</dbReference>
<dbReference type="PANTHER" id="PTHR43364:SF4">
    <property type="entry name" value="NAD(P)-LINKED OXIDOREDUCTASE SUPERFAMILY PROTEIN"/>
    <property type="match status" value="1"/>
</dbReference>
<dbReference type="Proteomes" id="UP000000939">
    <property type="component" value="Chromosome"/>
</dbReference>
<reference evidence="3 4" key="1">
    <citation type="journal article" date="2010" name="Stand. Genomic Sci.">
        <title>Complete genome sequence of Arcobacter nitrofigilis type strain (CI).</title>
        <authorList>
            <person name="Pati A."/>
            <person name="Gronow S."/>
            <person name="Lapidus A."/>
            <person name="Copeland A."/>
            <person name="Glavina Del Rio T."/>
            <person name="Nolan M."/>
            <person name="Lucas S."/>
            <person name="Tice H."/>
            <person name="Cheng J.F."/>
            <person name="Han C."/>
            <person name="Chertkov O."/>
            <person name="Bruce D."/>
            <person name="Tapia R."/>
            <person name="Goodwin L."/>
            <person name="Pitluck S."/>
            <person name="Liolios K."/>
            <person name="Ivanova N."/>
            <person name="Mavromatis K."/>
            <person name="Chen A."/>
            <person name="Palaniappan K."/>
            <person name="Land M."/>
            <person name="Hauser L."/>
            <person name="Chang Y.J."/>
            <person name="Jeffries C.D."/>
            <person name="Detter J.C."/>
            <person name="Rohde M."/>
            <person name="Goker M."/>
            <person name="Bristow J."/>
            <person name="Eisen J.A."/>
            <person name="Markowitz V."/>
            <person name="Hugenholtz P."/>
            <person name="Klenk H.P."/>
            <person name="Kyrpides N.C."/>
        </authorList>
    </citation>
    <scope>NUCLEOTIDE SEQUENCE [LARGE SCALE GENOMIC DNA]</scope>
    <source>
        <strain evidence="4">ATCC 33309 / DSM 7299 / CCUG 15893 / LMG 7604 / NCTC 12251 / CI</strain>
    </source>
</reference>
<dbReference type="Gene3D" id="3.20.20.100">
    <property type="entry name" value="NADP-dependent oxidoreductase domain"/>
    <property type="match status" value="1"/>
</dbReference>
<dbReference type="RefSeq" id="WP_013135632.1">
    <property type="nucleotide sequence ID" value="NC_014166.1"/>
</dbReference>
<dbReference type="PANTHER" id="PTHR43364">
    <property type="entry name" value="NADH-SPECIFIC METHYLGLYOXAL REDUCTASE-RELATED"/>
    <property type="match status" value="1"/>
</dbReference>
<dbReference type="CDD" id="cd19094">
    <property type="entry name" value="AKR_Tas-like"/>
    <property type="match status" value="1"/>
</dbReference>
<keyword evidence="4" id="KW-1185">Reference proteome</keyword>
<evidence type="ECO:0000256" key="1">
    <source>
        <dbReference type="ARBA" id="ARBA00023002"/>
    </source>
</evidence>
<dbReference type="eggNOG" id="COG0667">
    <property type="taxonomic scope" value="Bacteria"/>
</dbReference>
<proteinExistence type="predicted"/>
<dbReference type="GO" id="GO:0005829">
    <property type="term" value="C:cytosol"/>
    <property type="evidence" value="ECO:0007669"/>
    <property type="project" value="TreeGrafter"/>
</dbReference>
<dbReference type="GO" id="GO:0016491">
    <property type="term" value="F:oxidoreductase activity"/>
    <property type="evidence" value="ECO:0007669"/>
    <property type="project" value="UniProtKB-KW"/>
</dbReference>
<dbReference type="KEGG" id="ant:Arnit_1833"/>
<sequence length="339" mass="37811">MNYKYIGKTGLRVTDICLGTMTFGTTTTKEEAFKILDKAYDRGINFFDTAEIYPVPPTADLGGLTEEIVGEWLKTKPRESIILASKVAGAASGWFVPPTRHGLTAIDSFHIKKAIEGSLKRLQTDYIDLYQMHWPDTIVPIEESLKAFDELVKEGKVRYIGTSNDSAYGLTKANEASKYNNLARFESIQNNFSLLNPRFLDELSTICRKEQISLLPYSPMAGGVLSGKYNAGFYPEGARFTAYIQNKSKRVQAMANRFVNDKTMSATAKYIDLAKKLDISPVTLAVAWSKQHDFVASTIIGARELVQLDDSLKALDITLDNNTLEEIKTIQNDILYPMG</sequence>
<evidence type="ECO:0000259" key="2">
    <source>
        <dbReference type="Pfam" id="PF00248"/>
    </source>
</evidence>
<organism evidence="3 4">
    <name type="scientific">Arcobacter nitrofigilis (strain ATCC 33309 / DSM 7299 / CCUG 15893 / LMG 7604 / NCTC 12251 / CI)</name>
    <name type="common">Campylobacter nitrofigilis</name>
    <dbReference type="NCBI Taxonomy" id="572480"/>
    <lineage>
        <taxon>Bacteria</taxon>
        <taxon>Pseudomonadati</taxon>
        <taxon>Campylobacterota</taxon>
        <taxon>Epsilonproteobacteria</taxon>
        <taxon>Campylobacterales</taxon>
        <taxon>Arcobacteraceae</taxon>
        <taxon>Arcobacter</taxon>
    </lineage>
</organism>
<protein>
    <submittedName>
        <fullName evidence="3">Aldo/keto reductase</fullName>
    </submittedName>
</protein>
<dbReference type="STRING" id="572480.Arnit_1833"/>
<accession>D5V1Q3</accession>
<evidence type="ECO:0000313" key="3">
    <source>
        <dbReference type="EMBL" id="ADG93487.1"/>
    </source>
</evidence>
<name>D5V1Q3_ARCNC</name>
<keyword evidence="1" id="KW-0560">Oxidoreductase</keyword>
<gene>
    <name evidence="3" type="ordered locus">Arnit_1833</name>
</gene>
<dbReference type="EMBL" id="CP001999">
    <property type="protein sequence ID" value="ADG93487.1"/>
    <property type="molecule type" value="Genomic_DNA"/>
</dbReference>
<feature type="domain" description="NADP-dependent oxidoreductase" evidence="2">
    <location>
        <begin position="16"/>
        <end position="330"/>
    </location>
</feature>
<dbReference type="HOGENOM" id="CLU_023205_2_0_7"/>